<dbReference type="InterPro" id="IPR036869">
    <property type="entry name" value="J_dom_sf"/>
</dbReference>
<dbReference type="Gene3D" id="1.10.287.110">
    <property type="entry name" value="DnaJ domain"/>
    <property type="match status" value="1"/>
</dbReference>
<keyword evidence="1" id="KW-0175">Coiled coil</keyword>
<evidence type="ECO:0000313" key="3">
    <source>
        <dbReference type="EMBL" id="GAA5505150.1"/>
    </source>
</evidence>
<dbReference type="EMBL" id="BAABRO010000001">
    <property type="protein sequence ID" value="GAA5505150.1"/>
    <property type="molecule type" value="Genomic_DNA"/>
</dbReference>
<name>A0ABP9VKL7_9BACT</name>
<dbReference type="SUPFAM" id="SSF46565">
    <property type="entry name" value="Chaperone J-domain"/>
    <property type="match status" value="1"/>
</dbReference>
<accession>A0ABP9VKL7</accession>
<keyword evidence="4" id="KW-1185">Reference proteome</keyword>
<evidence type="ECO:0000313" key="4">
    <source>
        <dbReference type="Proteomes" id="UP001416858"/>
    </source>
</evidence>
<evidence type="ECO:0000259" key="2">
    <source>
        <dbReference type="PROSITE" id="PS50076"/>
    </source>
</evidence>
<gene>
    <name evidence="3" type="primary">dnaJ_1</name>
    <name evidence="3" type="ORF">Rcae01_00591</name>
</gene>
<dbReference type="InterPro" id="IPR001623">
    <property type="entry name" value="DnaJ_domain"/>
</dbReference>
<proteinExistence type="predicted"/>
<dbReference type="SMART" id="SM00271">
    <property type="entry name" value="DnaJ"/>
    <property type="match status" value="1"/>
</dbReference>
<dbReference type="PROSITE" id="PS00636">
    <property type="entry name" value="DNAJ_1"/>
    <property type="match status" value="1"/>
</dbReference>
<protein>
    <submittedName>
        <fullName evidence="3">Chaperone protein DnaJ</fullName>
    </submittedName>
</protein>
<reference evidence="3 4" key="1">
    <citation type="submission" date="2024-02" db="EMBL/GenBank/DDBJ databases">
        <title>Rhodopirellula caenicola NBRC 110016.</title>
        <authorList>
            <person name="Ichikawa N."/>
            <person name="Katano-Makiyama Y."/>
            <person name="Hidaka K."/>
        </authorList>
    </citation>
    <scope>NUCLEOTIDE SEQUENCE [LARGE SCALE GENOMIC DNA]</scope>
    <source>
        <strain evidence="3 4">NBRC 110016</strain>
    </source>
</reference>
<comment type="caution">
    <text evidence="3">The sequence shown here is derived from an EMBL/GenBank/DDBJ whole genome shotgun (WGS) entry which is preliminary data.</text>
</comment>
<dbReference type="PROSITE" id="PS50076">
    <property type="entry name" value="DNAJ_2"/>
    <property type="match status" value="1"/>
</dbReference>
<dbReference type="CDD" id="cd06257">
    <property type="entry name" value="DnaJ"/>
    <property type="match status" value="1"/>
</dbReference>
<dbReference type="InterPro" id="IPR018253">
    <property type="entry name" value="DnaJ_domain_CS"/>
</dbReference>
<organism evidence="3 4">
    <name type="scientific">Novipirellula caenicola</name>
    <dbReference type="NCBI Taxonomy" id="1536901"/>
    <lineage>
        <taxon>Bacteria</taxon>
        <taxon>Pseudomonadati</taxon>
        <taxon>Planctomycetota</taxon>
        <taxon>Planctomycetia</taxon>
        <taxon>Pirellulales</taxon>
        <taxon>Pirellulaceae</taxon>
        <taxon>Novipirellula</taxon>
    </lineage>
</organism>
<feature type="domain" description="J" evidence="2">
    <location>
        <begin position="7"/>
        <end position="75"/>
    </location>
</feature>
<dbReference type="Pfam" id="PF00226">
    <property type="entry name" value="DnaJ"/>
    <property type="match status" value="1"/>
</dbReference>
<dbReference type="PRINTS" id="PR00625">
    <property type="entry name" value="JDOMAIN"/>
</dbReference>
<dbReference type="PANTHER" id="PTHR45432:SF2">
    <property type="entry name" value="CHAPERONE PROTEIN DNAJ 11, CHLOROPLASTIC"/>
    <property type="match status" value="1"/>
</dbReference>
<dbReference type="PANTHER" id="PTHR45432">
    <property type="entry name" value="CHAPERONE PROTEIN DNAJ 11, CHLOROPLASTIC-LIKE"/>
    <property type="match status" value="1"/>
</dbReference>
<evidence type="ECO:0000256" key="1">
    <source>
        <dbReference type="SAM" id="Coils"/>
    </source>
</evidence>
<feature type="coiled-coil region" evidence="1">
    <location>
        <begin position="68"/>
        <end position="95"/>
    </location>
</feature>
<dbReference type="Proteomes" id="UP001416858">
    <property type="component" value="Unassembled WGS sequence"/>
</dbReference>
<sequence length="193" mass="22127">MGKEFVDYYEVLEVSPNASIATIERVFRFLAKQYHPDLAGNRDQSGGDRKHFSKLVTAFETLRDPQQRAAYDREYQQVNQERAELVDAANAATDDCIERYKLLSLLYAQRRRDFKKPGIGLGTLETMVPYSEQTVAFHLWYFREKGWIGREESGQLSITAAGVDQIEAMNQEAVTSQLRLEHSPERITVMKSA</sequence>